<dbReference type="Pfam" id="PF00753">
    <property type="entry name" value="Lactamase_B"/>
    <property type="match status" value="1"/>
</dbReference>
<dbReference type="InterPro" id="IPR001279">
    <property type="entry name" value="Metallo-B-lactamas"/>
</dbReference>
<feature type="domain" description="Metallo-beta-lactamase" evidence="2">
    <location>
        <begin position="53"/>
        <end position="241"/>
    </location>
</feature>
<comment type="caution">
    <text evidence="3">The sequence shown here is derived from an EMBL/GenBank/DDBJ whole genome shotgun (WGS) entry which is preliminary data.</text>
</comment>
<dbReference type="AlphaFoldDB" id="A0A0R0CVZ6"/>
<evidence type="ECO:0000313" key="4">
    <source>
        <dbReference type="Proteomes" id="UP000051863"/>
    </source>
</evidence>
<feature type="signal peptide" evidence="1">
    <location>
        <begin position="1"/>
        <end position="27"/>
    </location>
</feature>
<dbReference type="OrthoDB" id="9773738at2"/>
<dbReference type="NCBIfam" id="NF012229">
    <property type="entry name" value="bla_class_B_core"/>
    <property type="match status" value="1"/>
</dbReference>
<name>A0A0R0CVZ6_9GAMM</name>
<dbReference type="PATRIC" id="fig|405446.3.peg.384"/>
<dbReference type="Proteomes" id="UP000051863">
    <property type="component" value="Unassembled WGS sequence"/>
</dbReference>
<protein>
    <recommendedName>
        <fullName evidence="2">Metallo-beta-lactamase domain-containing protein</fullName>
    </recommendedName>
</protein>
<evidence type="ECO:0000313" key="3">
    <source>
        <dbReference type="EMBL" id="KRG69937.1"/>
    </source>
</evidence>
<dbReference type="Gene3D" id="3.60.15.10">
    <property type="entry name" value="Ribonuclease Z/Hydroxyacylglutathione hydrolase-like"/>
    <property type="match status" value="1"/>
</dbReference>
<proteinExistence type="predicted"/>
<accession>A0A0R0CVZ6</accession>
<reference evidence="3 4" key="1">
    <citation type="submission" date="2015-05" db="EMBL/GenBank/DDBJ databases">
        <title>Genome sequencing and analysis of members of genus Stenotrophomonas.</title>
        <authorList>
            <person name="Patil P.P."/>
            <person name="Midha S."/>
            <person name="Patil P.B."/>
        </authorList>
    </citation>
    <scope>NUCLEOTIDE SEQUENCE [LARGE SCALE GENOMIC DNA]</scope>
    <source>
        <strain evidence="3 4">DSM 18941</strain>
    </source>
</reference>
<dbReference type="SMART" id="SM00849">
    <property type="entry name" value="Lactamase_B"/>
    <property type="match status" value="1"/>
</dbReference>
<dbReference type="PANTHER" id="PTHR42951:SF17">
    <property type="entry name" value="METALLO-BETA-LACTAMASE DOMAIN-CONTAINING PROTEIN"/>
    <property type="match status" value="1"/>
</dbReference>
<gene>
    <name evidence="3" type="ORF">ABB27_05340</name>
</gene>
<dbReference type="InterPro" id="IPR050855">
    <property type="entry name" value="NDM-1-like"/>
</dbReference>
<dbReference type="InterPro" id="IPR036866">
    <property type="entry name" value="RibonucZ/Hydroxyglut_hydro"/>
</dbReference>
<dbReference type="PANTHER" id="PTHR42951">
    <property type="entry name" value="METALLO-BETA-LACTAMASE DOMAIN-CONTAINING"/>
    <property type="match status" value="1"/>
</dbReference>
<evidence type="ECO:0000256" key="1">
    <source>
        <dbReference type="SAM" id="SignalP"/>
    </source>
</evidence>
<sequence>MKKQRVRRGLRVSAVLALGMAAASASAGAPPEWTAATAPFHVVDNVYYVGTEGLAAYLIVSPQGAILLDAPLASNAEQIERNIESLGVPLRDVRLLISSHAHADHVGAMAALKRDSGARYLASAGDRWALENGRNQGDNNYGVMPFAPIKVDEVVADGQKIRLGEVELTAHLTPGHSPGCTSWSMTVNDRGSARELMFLCSLTVAGNTLIGNRSYPAIADDFRASFAKLAAMHADIVLTGHPGTADVLERQARREDGDADAFVDAGLLSRLVSTSKADFEAALSEASAAEQKR</sequence>
<dbReference type="NCBIfam" id="NF033105">
    <property type="entry name" value="bla_subclass_B3"/>
    <property type="match status" value="1"/>
</dbReference>
<feature type="chain" id="PRO_5006394652" description="Metallo-beta-lactamase domain-containing protein" evidence="1">
    <location>
        <begin position="28"/>
        <end position="293"/>
    </location>
</feature>
<dbReference type="EMBL" id="LDJJ01000014">
    <property type="protein sequence ID" value="KRG69937.1"/>
    <property type="molecule type" value="Genomic_DNA"/>
</dbReference>
<keyword evidence="1" id="KW-0732">Signal</keyword>
<evidence type="ECO:0000259" key="2">
    <source>
        <dbReference type="SMART" id="SM00849"/>
    </source>
</evidence>
<organism evidence="3 4">
    <name type="scientific">Stenotrophomonas terrae</name>
    <dbReference type="NCBI Taxonomy" id="405446"/>
    <lineage>
        <taxon>Bacteria</taxon>
        <taxon>Pseudomonadati</taxon>
        <taxon>Pseudomonadota</taxon>
        <taxon>Gammaproteobacteria</taxon>
        <taxon>Lysobacterales</taxon>
        <taxon>Lysobacteraceae</taxon>
        <taxon>Stenotrophomonas</taxon>
    </lineage>
</organism>
<dbReference type="SUPFAM" id="SSF56281">
    <property type="entry name" value="Metallo-hydrolase/oxidoreductase"/>
    <property type="match status" value="1"/>
</dbReference>
<keyword evidence="4" id="KW-1185">Reference proteome</keyword>